<dbReference type="AlphaFoldDB" id="A0A168B6U7"/>
<name>A0A168B6U7_CORFA</name>
<dbReference type="InterPro" id="IPR036928">
    <property type="entry name" value="AS_sf"/>
</dbReference>
<gene>
    <name evidence="3" type="ORF">ISF_02971</name>
</gene>
<protein>
    <submittedName>
        <fullName evidence="3">Glutamyl-tRNA(Gln) amidotransferase subunit A</fullName>
    </submittedName>
</protein>
<feature type="region of interest" description="Disordered" evidence="1">
    <location>
        <begin position="166"/>
        <end position="197"/>
    </location>
</feature>
<comment type="caution">
    <text evidence="3">The sequence shown here is derived from an EMBL/GenBank/DDBJ whole genome shotgun (WGS) entry which is preliminary data.</text>
</comment>
<feature type="domain" description="Amidase" evidence="2">
    <location>
        <begin position="127"/>
        <end position="468"/>
    </location>
</feature>
<dbReference type="Pfam" id="PF01425">
    <property type="entry name" value="Amidase"/>
    <property type="match status" value="2"/>
</dbReference>
<dbReference type="PANTHER" id="PTHR11895:SF151">
    <property type="entry name" value="GLUTAMYL-TRNA(GLN) AMIDOTRANSFERASE SUBUNIT A"/>
    <property type="match status" value="1"/>
</dbReference>
<dbReference type="EMBL" id="AZHB01000005">
    <property type="protein sequence ID" value="OAA69701.1"/>
    <property type="molecule type" value="Genomic_DNA"/>
</dbReference>
<evidence type="ECO:0000313" key="3">
    <source>
        <dbReference type="EMBL" id="OAA69701.1"/>
    </source>
</evidence>
<keyword evidence="3" id="KW-0808">Transferase</keyword>
<feature type="compositionally biased region" description="Polar residues" evidence="1">
    <location>
        <begin position="510"/>
        <end position="521"/>
    </location>
</feature>
<dbReference type="PANTHER" id="PTHR11895">
    <property type="entry name" value="TRANSAMIDASE"/>
    <property type="match status" value="1"/>
</dbReference>
<evidence type="ECO:0000256" key="1">
    <source>
        <dbReference type="SAM" id="MobiDB-lite"/>
    </source>
</evidence>
<dbReference type="Proteomes" id="UP000076744">
    <property type="component" value="Unassembled WGS sequence"/>
</dbReference>
<keyword evidence="4" id="KW-1185">Reference proteome</keyword>
<feature type="domain" description="Amidase" evidence="2">
    <location>
        <begin position="37"/>
        <end position="94"/>
    </location>
</feature>
<dbReference type="InterPro" id="IPR000120">
    <property type="entry name" value="Amidase"/>
</dbReference>
<dbReference type="GeneID" id="30019263"/>
<dbReference type="InterPro" id="IPR023631">
    <property type="entry name" value="Amidase_dom"/>
</dbReference>
<dbReference type="SUPFAM" id="SSF75304">
    <property type="entry name" value="Amidase signature (AS) enzymes"/>
    <property type="match status" value="2"/>
</dbReference>
<dbReference type="STRING" id="1081104.A0A168B6U7"/>
<reference evidence="3 4" key="1">
    <citation type="journal article" date="2016" name="Genome Biol. Evol.">
        <title>Divergent and convergent evolution of fungal pathogenicity.</title>
        <authorList>
            <person name="Shang Y."/>
            <person name="Xiao G."/>
            <person name="Zheng P."/>
            <person name="Cen K."/>
            <person name="Zhan S."/>
            <person name="Wang C."/>
        </authorList>
    </citation>
    <scope>NUCLEOTIDE SEQUENCE [LARGE SCALE GENOMIC DNA]</scope>
    <source>
        <strain evidence="3 4">ARSEF 2679</strain>
    </source>
</reference>
<feature type="region of interest" description="Disordered" evidence="1">
    <location>
        <begin position="497"/>
        <end position="521"/>
    </location>
</feature>
<dbReference type="OrthoDB" id="6428749at2759"/>
<dbReference type="Gene3D" id="3.90.1300.10">
    <property type="entry name" value="Amidase signature (AS) domain"/>
    <property type="match status" value="1"/>
</dbReference>
<dbReference type="GO" id="GO:0016740">
    <property type="term" value="F:transferase activity"/>
    <property type="evidence" value="ECO:0007669"/>
    <property type="project" value="UniProtKB-KW"/>
</dbReference>
<sequence>MGAAQAPSIADDAHLLTAAEVLGYIRAGELTVEQYAQALLDRIAERDSQVRAWAYLDRDLVLEQARALDAVPFEQRGPLHGMPIGVKDVIYTKGEVPIFLLFPRTRVGSRTPAPSALANQPPPSLLDMPTQFNSSAYQGDFPKVDAAPVQLLRAAGALLIGKTTTTEFAATGEGPSTRNPHDPSRTPGGSSSGSGASVGDFQVPVALGTQTGGSVIRPACFNGTYGFKPTWGRISREGLKFFSVTYDTLGFFARGVDDLVLLADAFGLHDDSSLPSPSPSLSPSLDSVRGLRLAVLRTMMWPHAGPGTRAAMDRAVALLRARGAVVEDVELPAAFDRLPAWYDVVLAREGGTAFLPEYRAHRAHLGALLVGYAETGGGYSHRAYLEALDGIATLRPRLDALLEGYDAALTPSAPDEAPEGATTGSYLFCKMWSALHVPVLNTPGFQGAHGMPIGLSLLAPRFRDAQLLAVAAPVGALLEAEGGWTRRVHHSKVMTTNEHYEESASKMRLNGTSGHNGTNHA</sequence>
<accession>A0A168B6U7</accession>
<evidence type="ECO:0000259" key="2">
    <source>
        <dbReference type="Pfam" id="PF01425"/>
    </source>
</evidence>
<evidence type="ECO:0000313" key="4">
    <source>
        <dbReference type="Proteomes" id="UP000076744"/>
    </source>
</evidence>
<dbReference type="RefSeq" id="XP_018706305.1">
    <property type="nucleotide sequence ID" value="XM_018846577.1"/>
</dbReference>
<organism evidence="3 4">
    <name type="scientific">Cordyceps fumosorosea (strain ARSEF 2679)</name>
    <name type="common">Isaria fumosorosea</name>
    <dbReference type="NCBI Taxonomy" id="1081104"/>
    <lineage>
        <taxon>Eukaryota</taxon>
        <taxon>Fungi</taxon>
        <taxon>Dikarya</taxon>
        <taxon>Ascomycota</taxon>
        <taxon>Pezizomycotina</taxon>
        <taxon>Sordariomycetes</taxon>
        <taxon>Hypocreomycetidae</taxon>
        <taxon>Hypocreales</taxon>
        <taxon>Cordycipitaceae</taxon>
        <taxon>Cordyceps</taxon>
    </lineage>
</organism>
<proteinExistence type="predicted"/>